<feature type="compositionally biased region" description="Low complexity" evidence="1">
    <location>
        <begin position="186"/>
        <end position="203"/>
    </location>
</feature>
<protein>
    <submittedName>
        <fullName evidence="2">Uncharacterized protein</fullName>
    </submittedName>
</protein>
<evidence type="ECO:0000313" key="2">
    <source>
        <dbReference type="EMBL" id="TSC93566.1"/>
    </source>
</evidence>
<feature type="non-terminal residue" evidence="2">
    <location>
        <position position="620"/>
    </location>
</feature>
<gene>
    <name evidence="2" type="ORF">CEN91_212</name>
</gene>
<evidence type="ECO:0000256" key="1">
    <source>
        <dbReference type="SAM" id="MobiDB-lite"/>
    </source>
</evidence>
<dbReference type="EMBL" id="VMGI01000022">
    <property type="protein sequence ID" value="TSC93566.1"/>
    <property type="molecule type" value="Genomic_DNA"/>
</dbReference>
<name>A0A554LL23_9BACT</name>
<proteinExistence type="predicted"/>
<dbReference type="Proteomes" id="UP000315589">
    <property type="component" value="Unassembled WGS sequence"/>
</dbReference>
<feature type="region of interest" description="Disordered" evidence="1">
    <location>
        <begin position="181"/>
        <end position="206"/>
    </location>
</feature>
<sequence length="620" mass="69240">MSENENTSQGIGARILPKVRERLDSLVTDQRGTVFGKPEETVVIDEDRIKSRLEAIKRDSALDESTEKTPVSPEITDISEDEEIQQLLQQIKEVDERDKQLYGKKDILEGSRELHSLRENFIEKVTQWLTKKLDSTKEEDEVALYTRQVEDWLSQLNLREELRDTIIERAIKKVAKSAEAIEGEPSVDSASTDSSTSVVEAESPQTTFEQLRDEFNNRYSDYLARLESLKGHEMDSAASAKVQAELAQKLAELREIARRLKGKYPNRLADGSPQPEHIEAVESGNFISLSEPISQTREKELKEGEGPRNIEELVSLIQNLSFAELRDKELVKKYGEGTLAKIKMFLAGERDFELSEEGNFKRNCSNELARKGLSIFANRRTLASGSAMAVLGLLTGGVGFAASGVLFGSIAGRAVAELFGGDERTARKEVLIAERERWRDLKELANQIPQITDPTEKARKMTELVDIYYKQGEEPILEKLKLANERFADEKQSLNKLRGRLQTVGEIVGGAAGIAHGFLAGRFSAIDIDLWNKIPNQQIAHNVSQINGVWSYATANSEPLTREISKYVVQDGKIWTALGEPTWKIAAATLGERTLPVFLAALSAGILGKKAEDNREKKLS</sequence>
<comment type="caution">
    <text evidence="2">The sequence shown here is derived from an EMBL/GenBank/DDBJ whole genome shotgun (WGS) entry which is preliminary data.</text>
</comment>
<reference evidence="2 3" key="1">
    <citation type="submission" date="2017-07" db="EMBL/GenBank/DDBJ databases">
        <title>Mechanisms for carbon and nitrogen cycling indicate functional differentiation within the Candidate Phyla Radiation.</title>
        <authorList>
            <person name="Danczak R.E."/>
            <person name="Johnston M.D."/>
            <person name="Kenah C."/>
            <person name="Slattery M."/>
            <person name="Wrighton K.C."/>
            <person name="Wilkins M.J."/>
        </authorList>
    </citation>
    <scope>NUCLEOTIDE SEQUENCE [LARGE SCALE GENOMIC DNA]</scope>
    <source>
        <strain evidence="2">Licking1014_85</strain>
    </source>
</reference>
<organism evidence="2 3">
    <name type="scientific">Candidatus Berkelbacteria bacterium Licking1014_85</name>
    <dbReference type="NCBI Taxonomy" id="2017148"/>
    <lineage>
        <taxon>Bacteria</taxon>
        <taxon>Candidatus Berkelbacteria</taxon>
    </lineage>
</organism>
<evidence type="ECO:0000313" key="3">
    <source>
        <dbReference type="Proteomes" id="UP000315589"/>
    </source>
</evidence>
<accession>A0A554LL23</accession>
<dbReference type="AlphaFoldDB" id="A0A554LL23"/>